<dbReference type="GO" id="GO:0051607">
    <property type="term" value="P:defense response to virus"/>
    <property type="evidence" value="ECO:0007669"/>
    <property type="project" value="UniProtKB-KW"/>
</dbReference>
<sequence length="390" mass="44667">MTSYTELEKKAELYTKAFIAEHPNKDLNYHNLDHTSHVVEMVTTIGNYYKLDEQKISLLRISAWFHDIGYFAGVEKNHEDVGTEKASIFLKENSATEEDMALVSGCIMATKMPQNPKGLEQEIICDADLSHLASPFFFDCTKKLRKEIEKTKGTKISKEAWLTDTLAFISQQHYFTSYGKEKLEPEKQKNIQILQQNINEENQKAKEESKEEKKDKPSKGIETMFRITSSNNQKLSSMADNKAHILISVNSIILSAIISLLLRKLTDYEYLSIPTYIILTVSVLSMIFSLVATRPNLPSGEFTKKDIDDKKVNLLFFGNFYKMSLEDYTKGMEAVMEDYSYLYQSLIKDVYSQGVVLSHKYKLLRISYTIFMFGMILSVISFIIASALHS</sequence>
<gene>
    <name evidence="11" type="ORF">DI598_14375</name>
</gene>
<keyword evidence="7 9" id="KW-0472">Membrane</keyword>
<comment type="subcellular location">
    <subcellularLocation>
        <location evidence="1">Cell membrane</location>
    </subcellularLocation>
</comment>
<dbReference type="GO" id="GO:0016787">
    <property type="term" value="F:hydrolase activity"/>
    <property type="evidence" value="ECO:0007669"/>
    <property type="project" value="UniProtKB-KW"/>
</dbReference>
<evidence type="ECO:0000256" key="9">
    <source>
        <dbReference type="SAM" id="Phobius"/>
    </source>
</evidence>
<feature type="transmembrane region" description="Helical" evidence="9">
    <location>
        <begin position="368"/>
        <end position="388"/>
    </location>
</feature>
<dbReference type="GO" id="GO:0005886">
    <property type="term" value="C:plasma membrane"/>
    <property type="evidence" value="ECO:0007669"/>
    <property type="project" value="UniProtKB-SubCell"/>
</dbReference>
<evidence type="ECO:0000259" key="10">
    <source>
        <dbReference type="SMART" id="SM00471"/>
    </source>
</evidence>
<dbReference type="AlphaFoldDB" id="A0A2W5EK87"/>
<evidence type="ECO:0000256" key="1">
    <source>
        <dbReference type="ARBA" id="ARBA00004236"/>
    </source>
</evidence>
<organism evidence="11 12">
    <name type="scientific">Pseudopedobacter saltans</name>
    <dbReference type="NCBI Taxonomy" id="151895"/>
    <lineage>
        <taxon>Bacteria</taxon>
        <taxon>Pseudomonadati</taxon>
        <taxon>Bacteroidota</taxon>
        <taxon>Sphingobacteriia</taxon>
        <taxon>Sphingobacteriales</taxon>
        <taxon>Sphingobacteriaceae</taxon>
        <taxon>Pseudopedobacter</taxon>
    </lineage>
</organism>
<evidence type="ECO:0000256" key="4">
    <source>
        <dbReference type="ARBA" id="ARBA00022741"/>
    </source>
</evidence>
<evidence type="ECO:0000313" key="11">
    <source>
        <dbReference type="EMBL" id="PZP44511.1"/>
    </source>
</evidence>
<keyword evidence="2" id="KW-1003">Cell membrane</keyword>
<evidence type="ECO:0000256" key="6">
    <source>
        <dbReference type="ARBA" id="ARBA00023118"/>
    </source>
</evidence>
<proteinExistence type="predicted"/>
<dbReference type="InterPro" id="IPR006674">
    <property type="entry name" value="HD_domain"/>
</dbReference>
<reference evidence="11 12" key="1">
    <citation type="submission" date="2017-11" db="EMBL/GenBank/DDBJ databases">
        <title>Infants hospitalized years apart are colonized by the same room-sourced microbial strains.</title>
        <authorList>
            <person name="Brooks B."/>
            <person name="Olm M.R."/>
            <person name="Firek B.A."/>
            <person name="Baker R."/>
            <person name="Thomas B.C."/>
            <person name="Morowitz M.J."/>
            <person name="Banfield J.F."/>
        </authorList>
    </citation>
    <scope>NUCLEOTIDE SEQUENCE [LARGE SCALE GENOMIC DNA]</scope>
    <source>
        <strain evidence="11">S2_009_000_R2_76</strain>
    </source>
</reference>
<dbReference type="Proteomes" id="UP000249645">
    <property type="component" value="Unassembled WGS sequence"/>
</dbReference>
<evidence type="ECO:0000256" key="2">
    <source>
        <dbReference type="ARBA" id="ARBA00022475"/>
    </source>
</evidence>
<feature type="compositionally biased region" description="Basic and acidic residues" evidence="8">
    <location>
        <begin position="201"/>
        <end position="219"/>
    </location>
</feature>
<dbReference type="InterPro" id="IPR003607">
    <property type="entry name" value="HD/PDEase_dom"/>
</dbReference>
<accession>A0A2W5EK87</accession>
<keyword evidence="4" id="KW-0547">Nucleotide-binding</keyword>
<evidence type="ECO:0000313" key="12">
    <source>
        <dbReference type="Proteomes" id="UP000249645"/>
    </source>
</evidence>
<name>A0A2W5EK87_9SPHI</name>
<dbReference type="Pfam" id="PF18967">
    <property type="entry name" value="PycTM"/>
    <property type="match status" value="1"/>
</dbReference>
<dbReference type="SMART" id="SM00471">
    <property type="entry name" value="HDc"/>
    <property type="match status" value="1"/>
</dbReference>
<feature type="transmembrane region" description="Helical" evidence="9">
    <location>
        <begin position="273"/>
        <end position="292"/>
    </location>
</feature>
<evidence type="ECO:0000256" key="7">
    <source>
        <dbReference type="ARBA" id="ARBA00023136"/>
    </source>
</evidence>
<evidence type="ECO:0000256" key="8">
    <source>
        <dbReference type="SAM" id="MobiDB-lite"/>
    </source>
</evidence>
<dbReference type="Pfam" id="PF01966">
    <property type="entry name" value="HD"/>
    <property type="match status" value="1"/>
</dbReference>
<dbReference type="SUPFAM" id="SSF109604">
    <property type="entry name" value="HD-domain/PDEase-like"/>
    <property type="match status" value="1"/>
</dbReference>
<dbReference type="InterPro" id="IPR043760">
    <property type="entry name" value="PycTM_dom"/>
</dbReference>
<dbReference type="Gene3D" id="1.10.3210.10">
    <property type="entry name" value="Hypothetical protein af1432"/>
    <property type="match status" value="1"/>
</dbReference>
<keyword evidence="11" id="KW-0378">Hydrolase</keyword>
<keyword evidence="6" id="KW-0051">Antiviral defense</keyword>
<feature type="domain" description="HD/PDEase" evidence="10">
    <location>
        <begin position="27"/>
        <end position="142"/>
    </location>
</feature>
<comment type="caution">
    <text evidence="11">The sequence shown here is derived from an EMBL/GenBank/DDBJ whole genome shotgun (WGS) entry which is preliminary data.</text>
</comment>
<feature type="region of interest" description="Disordered" evidence="8">
    <location>
        <begin position="200"/>
        <end position="221"/>
    </location>
</feature>
<keyword evidence="3 9" id="KW-0812">Transmembrane</keyword>
<evidence type="ECO:0000256" key="5">
    <source>
        <dbReference type="ARBA" id="ARBA00022989"/>
    </source>
</evidence>
<feature type="transmembrane region" description="Helical" evidence="9">
    <location>
        <begin position="243"/>
        <end position="261"/>
    </location>
</feature>
<keyword evidence="5 9" id="KW-1133">Transmembrane helix</keyword>
<evidence type="ECO:0000256" key="3">
    <source>
        <dbReference type="ARBA" id="ARBA00022692"/>
    </source>
</evidence>
<dbReference type="EMBL" id="QFOI01000310">
    <property type="protein sequence ID" value="PZP44511.1"/>
    <property type="molecule type" value="Genomic_DNA"/>
</dbReference>
<protein>
    <submittedName>
        <fullName evidence="11">Phosphohydrolase</fullName>
    </submittedName>
</protein>
<dbReference type="GO" id="GO:0000166">
    <property type="term" value="F:nucleotide binding"/>
    <property type="evidence" value="ECO:0007669"/>
    <property type="project" value="UniProtKB-KW"/>
</dbReference>
<dbReference type="CDD" id="cd00077">
    <property type="entry name" value="HDc"/>
    <property type="match status" value="1"/>
</dbReference>